<accession>A0A6S7JA26</accession>
<evidence type="ECO:0000256" key="1">
    <source>
        <dbReference type="ARBA" id="ARBA00004496"/>
    </source>
</evidence>
<dbReference type="Pfam" id="PF00806">
    <property type="entry name" value="PUF"/>
    <property type="match status" value="8"/>
</dbReference>
<keyword evidence="3" id="KW-0677">Repeat</keyword>
<keyword evidence="7" id="KW-1185">Reference proteome</keyword>
<comment type="subcellular location">
    <subcellularLocation>
        <location evidence="1">Cytoplasm</location>
    </subcellularLocation>
</comment>
<dbReference type="PANTHER" id="PTHR12537:SF12">
    <property type="entry name" value="MATERNAL PROTEIN PUMILIO"/>
    <property type="match status" value="1"/>
</dbReference>
<feature type="compositionally biased region" description="Polar residues" evidence="5">
    <location>
        <begin position="170"/>
        <end position="185"/>
    </location>
</feature>
<protein>
    <submittedName>
        <fullName evidence="6">Pumilio homolog 2-like</fullName>
    </submittedName>
</protein>
<dbReference type="PROSITE" id="PS50303">
    <property type="entry name" value="PUM_HD"/>
    <property type="match status" value="1"/>
</dbReference>
<feature type="compositionally biased region" description="Basic and acidic residues" evidence="5">
    <location>
        <begin position="108"/>
        <end position="118"/>
    </location>
</feature>
<dbReference type="GO" id="GO:0010608">
    <property type="term" value="P:post-transcriptional regulation of gene expression"/>
    <property type="evidence" value="ECO:0007669"/>
    <property type="project" value="TreeGrafter"/>
</dbReference>
<feature type="non-terminal residue" evidence="6">
    <location>
        <position position="971"/>
    </location>
</feature>
<feature type="compositionally biased region" description="Basic and acidic residues" evidence="5">
    <location>
        <begin position="127"/>
        <end position="150"/>
    </location>
</feature>
<dbReference type="InterPro" id="IPR033712">
    <property type="entry name" value="Pumilio_RNA-bd"/>
</dbReference>
<dbReference type="InterPro" id="IPR011989">
    <property type="entry name" value="ARM-like"/>
</dbReference>
<dbReference type="SUPFAM" id="SSF48371">
    <property type="entry name" value="ARM repeat"/>
    <property type="match status" value="1"/>
</dbReference>
<evidence type="ECO:0000256" key="4">
    <source>
        <dbReference type="ARBA" id="ARBA00022884"/>
    </source>
</evidence>
<sequence>IAPTAKNLWPDGDEEGDGNGIFHGEPWDSNTLLPSVPRVTSEHAVSQPINMARPVNARNYNGVEQHGVLSPRSTDGVGMSVAEFVLGSSPGVGDIEAQITKMKARMNQPEKEEKELKPEVSIGNQVEHVRSPFEDETAEEVRSVLKREQKNNSPQPVPRALADEKPPLTFSRTPGSRQSSPAEQQAYNDMAQPNQVPATKPSTPIKPLTKVDVTDPLMMDPLETSSFDSFPMNYGNAQQNEMIIGGNSYFNGQPVQVVTSQRSQQQIAMAAQQQQQQQMGLQSAAYPGNSYFIAASPTQDPYGGVPLATVPNPGQAQQVVHPQYQATYNTVPWGVYQPSNPGQFVQQQQPQLLRTSASGRPPGSEVIPQQQNTLSLGNYQLLAAPGTSLNLSNAYYDQSGNVVVGTAQGLATAQLTNQLSQPVRMIQPLVINDVGQAGGRVANTPNGLRLFSQPQGQQQLTAIGNQGSLGYLTQTSAGNGMSGLQLNGGVISNVGGTSGTLGSIGGGGGQPEGLMSDLTRRQPIPIYGTSSSLGSLSVNSQPPSLGIPELQTPPLPSGFHVGSPIGSGMPQYLPSTAPGSDRKYTNALNGLSSAGLYSGSPLSSSTFRGSRLKESTRSRLLEDFRNNRFPNIQLRDLANHIVEFSQDQHGSRFIQQKLERASPNEKQMVFNEILPAAYNLMTDVFGNYVIQKFFEFGNREQKQHLANCIQGHVLPLALQMYGCRVIQKALECIPADQQKELVRELDGYVLKCVKDQNGNHVVQKCIECVDPGYLHFIIIAFKGQVVTLSTHPYGCRVIQRILEHCNQEQTSPILDELHDNIERLVQDQYGNYVIQHVLEHGTYEDKSKIVMQLKGNIVLLSQHKFASNVVEKCITHASRPDRAILIEEVCNSTDGPQSGLFSMMKDQFANYVVQKMIDVAEAPQRKLLIVKIRPFVATLKKYTYGKHILAKLEKYMIKPGLEYSPFGTTLL</sequence>
<reference evidence="6" key="1">
    <citation type="submission" date="2020-04" db="EMBL/GenBank/DDBJ databases">
        <authorList>
            <person name="Alioto T."/>
            <person name="Alioto T."/>
            <person name="Gomez Garrido J."/>
        </authorList>
    </citation>
    <scope>NUCLEOTIDE SEQUENCE</scope>
    <source>
        <strain evidence="6">A484AB</strain>
    </source>
</reference>
<dbReference type="GO" id="GO:0005737">
    <property type="term" value="C:cytoplasm"/>
    <property type="evidence" value="ECO:0007669"/>
    <property type="project" value="UniProtKB-SubCell"/>
</dbReference>
<proteinExistence type="predicted"/>
<dbReference type="FunFam" id="1.25.10.10:FF:000004">
    <property type="entry name" value="Pumilio homolog 1 isoform 2"/>
    <property type="match status" value="1"/>
</dbReference>
<dbReference type="GO" id="GO:0003730">
    <property type="term" value="F:mRNA 3'-UTR binding"/>
    <property type="evidence" value="ECO:0007669"/>
    <property type="project" value="TreeGrafter"/>
</dbReference>
<keyword evidence="4" id="KW-0694">RNA-binding</keyword>
<dbReference type="SMART" id="SM00025">
    <property type="entry name" value="Pumilio"/>
    <property type="match status" value="8"/>
</dbReference>
<gene>
    <name evidence="6" type="ORF">PACLA_8A063411</name>
</gene>
<dbReference type="InterPro" id="IPR001313">
    <property type="entry name" value="Pumilio_RNA-bd_rpt"/>
</dbReference>
<dbReference type="OrthoDB" id="668540at2759"/>
<dbReference type="Gene3D" id="1.25.10.10">
    <property type="entry name" value="Leucine-rich Repeat Variant"/>
    <property type="match status" value="1"/>
</dbReference>
<dbReference type="CDD" id="cd07920">
    <property type="entry name" value="Pumilio"/>
    <property type="match status" value="1"/>
</dbReference>
<dbReference type="EMBL" id="CACRXK020006414">
    <property type="protein sequence ID" value="CAB4009318.1"/>
    <property type="molecule type" value="Genomic_DNA"/>
</dbReference>
<evidence type="ECO:0000256" key="5">
    <source>
        <dbReference type="SAM" id="MobiDB-lite"/>
    </source>
</evidence>
<evidence type="ECO:0000313" key="6">
    <source>
        <dbReference type="EMBL" id="CAB4009318.1"/>
    </source>
</evidence>
<name>A0A6S7JA26_PARCT</name>
<keyword evidence="2" id="KW-0963">Cytoplasm</keyword>
<feature type="region of interest" description="Disordered" evidence="5">
    <location>
        <begin position="104"/>
        <end position="185"/>
    </location>
</feature>
<evidence type="ECO:0000256" key="3">
    <source>
        <dbReference type="ARBA" id="ARBA00022737"/>
    </source>
</evidence>
<dbReference type="InterPro" id="IPR033133">
    <property type="entry name" value="PUM-HD"/>
</dbReference>
<evidence type="ECO:0000256" key="2">
    <source>
        <dbReference type="ARBA" id="ARBA00022490"/>
    </source>
</evidence>
<dbReference type="AlphaFoldDB" id="A0A6S7JA26"/>
<dbReference type="InterPro" id="IPR016024">
    <property type="entry name" value="ARM-type_fold"/>
</dbReference>
<dbReference type="PROSITE" id="PS50302">
    <property type="entry name" value="PUM"/>
    <property type="match status" value="8"/>
</dbReference>
<organism evidence="6 7">
    <name type="scientific">Paramuricea clavata</name>
    <name type="common">Red gorgonian</name>
    <name type="synonym">Violescent sea-whip</name>
    <dbReference type="NCBI Taxonomy" id="317549"/>
    <lineage>
        <taxon>Eukaryota</taxon>
        <taxon>Metazoa</taxon>
        <taxon>Cnidaria</taxon>
        <taxon>Anthozoa</taxon>
        <taxon>Octocorallia</taxon>
        <taxon>Malacalcyonacea</taxon>
        <taxon>Plexauridae</taxon>
        <taxon>Paramuricea</taxon>
    </lineage>
</organism>
<dbReference type="Proteomes" id="UP001152795">
    <property type="component" value="Unassembled WGS sequence"/>
</dbReference>
<evidence type="ECO:0000313" key="7">
    <source>
        <dbReference type="Proteomes" id="UP001152795"/>
    </source>
</evidence>
<dbReference type="PANTHER" id="PTHR12537">
    <property type="entry name" value="RNA BINDING PROTEIN PUMILIO-RELATED"/>
    <property type="match status" value="1"/>
</dbReference>
<comment type="caution">
    <text evidence="6">The sequence shown here is derived from an EMBL/GenBank/DDBJ whole genome shotgun (WGS) entry which is preliminary data.</text>
</comment>
<feature type="region of interest" description="Disordered" evidence="5">
    <location>
        <begin position="1"/>
        <end position="25"/>
    </location>
</feature>